<reference evidence="2" key="1">
    <citation type="submission" date="2022-03" db="EMBL/GenBank/DDBJ databases">
        <authorList>
            <person name="Woo C.Y."/>
        </authorList>
    </citation>
    <scope>NUCLEOTIDE SEQUENCE</scope>
    <source>
        <strain evidence="2">CYS-02</strain>
    </source>
</reference>
<dbReference type="AlphaFoldDB" id="A0A9X1VTJ2"/>
<protein>
    <submittedName>
        <fullName evidence="2">Hemerythrin domain-containing protein</fullName>
    </submittedName>
</protein>
<sequence>MPSRSFPGFESPAAGPEAPLQLLAACHERMARQCATLRRLVPHVAERGPDAAAREAAQAVMRYFDTAALHHHADEEQDLFPALLESMAGSDAVCLRELTEGLAAEHRDLETAWQRVRQPLERIAAGESAPLPPGEVEALVGAYQRHIAREDSELLPMAARLLGEHDLARIGQAMRARRGIGSP</sequence>
<evidence type="ECO:0000259" key="1">
    <source>
        <dbReference type="Pfam" id="PF01814"/>
    </source>
</evidence>
<comment type="caution">
    <text evidence="2">The sequence shown here is derived from an EMBL/GenBank/DDBJ whole genome shotgun (WGS) entry which is preliminary data.</text>
</comment>
<dbReference type="RefSeq" id="WP_243303192.1">
    <property type="nucleotide sequence ID" value="NZ_JALGBI010000001.1"/>
</dbReference>
<evidence type="ECO:0000313" key="3">
    <source>
        <dbReference type="Proteomes" id="UP001139447"/>
    </source>
</evidence>
<name>A0A9X1VTJ2_9BURK</name>
<organism evidence="2 3">
    <name type="scientific">Variovorax terrae</name>
    <dbReference type="NCBI Taxonomy" id="2923278"/>
    <lineage>
        <taxon>Bacteria</taxon>
        <taxon>Pseudomonadati</taxon>
        <taxon>Pseudomonadota</taxon>
        <taxon>Betaproteobacteria</taxon>
        <taxon>Burkholderiales</taxon>
        <taxon>Comamonadaceae</taxon>
        <taxon>Variovorax</taxon>
    </lineage>
</organism>
<keyword evidence="3" id="KW-1185">Reference proteome</keyword>
<dbReference type="Gene3D" id="1.20.120.520">
    <property type="entry name" value="nmb1532 protein domain like"/>
    <property type="match status" value="1"/>
</dbReference>
<dbReference type="CDD" id="cd12108">
    <property type="entry name" value="Hr-like"/>
    <property type="match status" value="1"/>
</dbReference>
<dbReference type="Pfam" id="PF01814">
    <property type="entry name" value="Hemerythrin"/>
    <property type="match status" value="1"/>
</dbReference>
<evidence type="ECO:0000313" key="2">
    <source>
        <dbReference type="EMBL" id="MCJ0761774.1"/>
    </source>
</evidence>
<feature type="domain" description="Hemerythrin-like" evidence="1">
    <location>
        <begin position="19"/>
        <end position="158"/>
    </location>
</feature>
<proteinExistence type="predicted"/>
<dbReference type="EMBL" id="JALGBI010000001">
    <property type="protein sequence ID" value="MCJ0761774.1"/>
    <property type="molecule type" value="Genomic_DNA"/>
</dbReference>
<dbReference type="Proteomes" id="UP001139447">
    <property type="component" value="Unassembled WGS sequence"/>
</dbReference>
<gene>
    <name evidence="2" type="ORF">MMF98_01000</name>
</gene>
<accession>A0A9X1VTJ2</accession>
<dbReference type="InterPro" id="IPR012312">
    <property type="entry name" value="Hemerythrin-like"/>
</dbReference>